<dbReference type="STRING" id="2018661.A0A2A2KK91"/>
<dbReference type="EMBL" id="LIAE01008333">
    <property type="protein sequence ID" value="PAV74414.1"/>
    <property type="molecule type" value="Genomic_DNA"/>
</dbReference>
<dbReference type="PANTHER" id="PTHR46160:SF9">
    <property type="entry name" value="PROTEIN PRY2-RELATED"/>
    <property type="match status" value="1"/>
</dbReference>
<dbReference type="PROSITE" id="PS51233">
    <property type="entry name" value="VWFD"/>
    <property type="match status" value="1"/>
</dbReference>
<feature type="domain" description="VWFD" evidence="2">
    <location>
        <begin position="1"/>
        <end position="165"/>
    </location>
</feature>
<dbReference type="AlphaFoldDB" id="A0A2A2KK91"/>
<keyword evidence="4" id="KW-1185">Reference proteome</keyword>
<evidence type="ECO:0000259" key="2">
    <source>
        <dbReference type="PROSITE" id="PS51233"/>
    </source>
</evidence>
<dbReference type="OrthoDB" id="3438930at2759"/>
<dbReference type="InterPro" id="IPR052749">
    <property type="entry name" value="Alpha-tectorin"/>
</dbReference>
<organism evidence="3 4">
    <name type="scientific">Diploscapter pachys</name>
    <dbReference type="NCBI Taxonomy" id="2018661"/>
    <lineage>
        <taxon>Eukaryota</taxon>
        <taxon>Metazoa</taxon>
        <taxon>Ecdysozoa</taxon>
        <taxon>Nematoda</taxon>
        <taxon>Chromadorea</taxon>
        <taxon>Rhabditida</taxon>
        <taxon>Rhabditina</taxon>
        <taxon>Rhabditomorpha</taxon>
        <taxon>Rhabditoidea</taxon>
        <taxon>Rhabditidae</taxon>
        <taxon>Diploscapter</taxon>
    </lineage>
</organism>
<name>A0A2A2KK91_9BILA</name>
<evidence type="ECO:0000313" key="3">
    <source>
        <dbReference type="EMBL" id="PAV74414.1"/>
    </source>
</evidence>
<comment type="caution">
    <text evidence="3">The sequence shown here is derived from an EMBL/GenBank/DDBJ whole genome shotgun (WGS) entry which is preliminary data.</text>
</comment>
<accession>A0A2A2KK91</accession>
<reference evidence="3 4" key="1">
    <citation type="journal article" date="2017" name="Curr. Biol.">
        <title>Genome architecture and evolution of a unichromosomal asexual nematode.</title>
        <authorList>
            <person name="Fradin H."/>
            <person name="Zegar C."/>
            <person name="Gutwein M."/>
            <person name="Lucas J."/>
            <person name="Kovtun M."/>
            <person name="Corcoran D."/>
            <person name="Baugh L.R."/>
            <person name="Kiontke K."/>
            <person name="Gunsalus K."/>
            <person name="Fitch D.H."/>
            <person name="Piano F."/>
        </authorList>
    </citation>
    <scope>NUCLEOTIDE SEQUENCE [LARGE SCALE GENOMIC DNA]</scope>
    <source>
        <strain evidence="3">PF1309</strain>
    </source>
</reference>
<proteinExistence type="predicted"/>
<dbReference type="InterPro" id="IPR001846">
    <property type="entry name" value="VWF_type-D"/>
</dbReference>
<dbReference type="Proteomes" id="UP000218231">
    <property type="component" value="Unassembled WGS sequence"/>
</dbReference>
<dbReference type="PANTHER" id="PTHR46160">
    <property type="entry name" value="ALPHA-TECTORIN-RELATED"/>
    <property type="match status" value="1"/>
</dbReference>
<sequence length="340" mass="38442">MGTCPYKFSTPCTGSFSGDYSSFTVRVRNALHSPNASVSWTVHIQYPTRKIFFNKQLIKTPYRWPNVSSVLISIDYDGSKFSVTNADTVQVTFDQANACLRVPDIPEFQGNQTLCGSAGNLDGNPYDDIADINGTYLVNYNDTDTMLKMIDTWRVPLNEWLYGAPYDDISCMSGYDMRGANQCREQQNHAQQGCLPIRQASGGTGIFEACKDMGPGVIQKYYDDCVMDVCSDETFLCAEFGCSDGCTCNPNYVMDMTHLEQLTCILITECGCTDEFGQPHSAHDVWLTDSCQLYNYCSNGTHIEKVVLTKYSYLWEPERRQLWTFRKPRDHETRNISEIV</sequence>
<gene>
    <name evidence="3" type="ORF">WR25_11940</name>
</gene>
<keyword evidence="1" id="KW-0732">Signal</keyword>
<evidence type="ECO:0000313" key="4">
    <source>
        <dbReference type="Proteomes" id="UP000218231"/>
    </source>
</evidence>
<evidence type="ECO:0000256" key="1">
    <source>
        <dbReference type="ARBA" id="ARBA00022729"/>
    </source>
</evidence>
<protein>
    <recommendedName>
        <fullName evidence="2">VWFD domain-containing protein</fullName>
    </recommendedName>
</protein>